<evidence type="ECO:0000313" key="9">
    <source>
        <dbReference type="Proteomes" id="UP000281192"/>
    </source>
</evidence>
<feature type="short sequence motif" description="GXGXXG" evidence="2">
    <location>
        <begin position="74"/>
        <end position="79"/>
    </location>
</feature>
<keyword evidence="2" id="KW-0442">Lipid degradation</keyword>
<evidence type="ECO:0000256" key="2">
    <source>
        <dbReference type="PROSITE-ProRule" id="PRU01161"/>
    </source>
</evidence>
<dbReference type="InterPro" id="IPR016035">
    <property type="entry name" value="Acyl_Trfase/lysoPLipase"/>
</dbReference>
<proteinExistence type="predicted"/>
<evidence type="ECO:0000256" key="3">
    <source>
        <dbReference type="SAM" id="MobiDB-lite"/>
    </source>
</evidence>
<dbReference type="Proteomes" id="UP000281192">
    <property type="component" value="Chromosome"/>
</dbReference>
<accession>A0A2N5CU93</accession>
<keyword evidence="1 2" id="KW-0443">Lipid metabolism</keyword>
<feature type="short sequence motif" description="DGA/G" evidence="2">
    <location>
        <begin position="249"/>
        <end position="251"/>
    </location>
</feature>
<feature type="active site" description="Proton acceptor" evidence="2">
    <location>
        <position position="249"/>
    </location>
</feature>
<dbReference type="OrthoDB" id="323481at2"/>
<dbReference type="Gene3D" id="3.40.1090.10">
    <property type="entry name" value="Cytosolic phospholipase A2 catalytic domain"/>
    <property type="match status" value="1"/>
</dbReference>
<reference evidence="7 8" key="1">
    <citation type="submission" date="2017-12" db="EMBL/GenBank/DDBJ databases">
        <title>The genome sequence of Caulobacter flavus CGMCC1 15093.</title>
        <authorList>
            <person name="Gao J."/>
            <person name="Mao X."/>
            <person name="Sun J."/>
        </authorList>
    </citation>
    <scope>NUCLEOTIDE SEQUENCE [LARGE SCALE GENOMIC DNA]</scope>
    <source>
        <strain evidence="7 8">CGMCC1 15093</strain>
    </source>
</reference>
<feature type="chain" id="PRO_5043624255" evidence="4">
    <location>
        <begin position="22"/>
        <end position="425"/>
    </location>
</feature>
<evidence type="ECO:0000313" key="6">
    <source>
        <dbReference type="EMBL" id="AYV49638.1"/>
    </source>
</evidence>
<feature type="short sequence motif" description="GXSXG" evidence="2">
    <location>
        <begin position="103"/>
        <end position="107"/>
    </location>
</feature>
<keyword evidence="9" id="KW-1185">Reference proteome</keyword>
<reference evidence="6 9" key="2">
    <citation type="submission" date="2018-01" db="EMBL/GenBank/DDBJ databases">
        <title>Complete genome sequence of Caulobacter flavus RHGG3.</title>
        <authorList>
            <person name="Yang E."/>
        </authorList>
    </citation>
    <scope>NUCLEOTIDE SEQUENCE [LARGE SCALE GENOMIC DNA]</scope>
    <source>
        <strain evidence="6 9">RHGG3</strain>
    </source>
</reference>
<dbReference type="PROSITE" id="PS51635">
    <property type="entry name" value="PNPLA"/>
    <property type="match status" value="1"/>
</dbReference>
<dbReference type="EMBL" id="PJRQ01000020">
    <property type="protein sequence ID" value="PLR16562.1"/>
    <property type="molecule type" value="Genomic_DNA"/>
</dbReference>
<dbReference type="EMBL" id="CP026100">
    <property type="protein sequence ID" value="AYV49638.1"/>
    <property type="molecule type" value="Genomic_DNA"/>
</dbReference>
<keyword evidence="2" id="KW-0378">Hydrolase</keyword>
<dbReference type="GO" id="GO:0016787">
    <property type="term" value="F:hydrolase activity"/>
    <property type="evidence" value="ECO:0007669"/>
    <property type="project" value="UniProtKB-UniRule"/>
</dbReference>
<dbReference type="AlphaFoldDB" id="A0A2N5CU93"/>
<evidence type="ECO:0000256" key="4">
    <source>
        <dbReference type="SAM" id="SignalP"/>
    </source>
</evidence>
<dbReference type="GO" id="GO:0016042">
    <property type="term" value="P:lipid catabolic process"/>
    <property type="evidence" value="ECO:0007669"/>
    <property type="project" value="UniProtKB-UniRule"/>
</dbReference>
<dbReference type="InterPro" id="IPR002641">
    <property type="entry name" value="PNPLA_dom"/>
</dbReference>
<feature type="region of interest" description="Disordered" evidence="3">
    <location>
        <begin position="391"/>
        <end position="425"/>
    </location>
</feature>
<dbReference type="Pfam" id="PF01734">
    <property type="entry name" value="Patatin"/>
    <property type="match status" value="1"/>
</dbReference>
<feature type="compositionally biased region" description="Basic and acidic residues" evidence="3">
    <location>
        <begin position="391"/>
        <end position="403"/>
    </location>
</feature>
<dbReference type="Proteomes" id="UP000234483">
    <property type="component" value="Unassembled WGS sequence"/>
</dbReference>
<gene>
    <name evidence="6" type="ORF">C1707_17990</name>
    <name evidence="7" type="ORF">CFHF_10960</name>
</gene>
<evidence type="ECO:0000313" key="8">
    <source>
        <dbReference type="Proteomes" id="UP000234483"/>
    </source>
</evidence>
<name>A0A2N5CU93_9CAUL</name>
<organism evidence="7 8">
    <name type="scientific">Caulobacter flavus</name>
    <dbReference type="NCBI Taxonomy" id="1679497"/>
    <lineage>
        <taxon>Bacteria</taxon>
        <taxon>Pseudomonadati</taxon>
        <taxon>Pseudomonadota</taxon>
        <taxon>Alphaproteobacteria</taxon>
        <taxon>Caulobacterales</taxon>
        <taxon>Caulobacteraceae</taxon>
        <taxon>Caulobacter</taxon>
    </lineage>
</organism>
<dbReference type="SUPFAM" id="SSF52151">
    <property type="entry name" value="FabD/lysophospholipase-like"/>
    <property type="match status" value="1"/>
</dbReference>
<sequence length="425" mass="44882">MSRVFAALAAGLLLTGCGSLARPNAPPRPTSAQMVIAPDVRMDAGKLDDLHAFDQQMAKTIEGEGPVAVLALSGGGANGAYGAGVLIGWSERGDRPRFDVVTGVSTGALAAPFAFLGPGWDARLRDAYTGAGAARLLSMGNFGALVRPSLFSAQALRQLIDEQVSPEMLAAIAREHAAGRRLLVATTNLDSQQTVIWDMGKLASQDTPQAHRLFKDVLLASAAIPGVFPPVLIVARDADGQPVSEMHVDGGVNTPFLAIPEAQILMADETASVAASQTHALYVLVNGRVAPNDAVTPGHIGAILARSYDSMSKASLRTHLNAIVAFSRRNGLRMHLAAIPDNVESSVLAFDQPTMNALFEMGRTSAGEGRAFRRLDDSEVSLARPFTLDEARIPERLKPRERPSTALQAEPATPRAARRPASVEP</sequence>
<evidence type="ECO:0000259" key="5">
    <source>
        <dbReference type="PROSITE" id="PS51635"/>
    </source>
</evidence>
<dbReference type="KEGG" id="cfh:C1707_17990"/>
<feature type="domain" description="PNPLA" evidence="5">
    <location>
        <begin position="70"/>
        <end position="265"/>
    </location>
</feature>
<evidence type="ECO:0000256" key="1">
    <source>
        <dbReference type="ARBA" id="ARBA00023098"/>
    </source>
</evidence>
<feature type="active site" description="Nucleophile" evidence="2">
    <location>
        <position position="105"/>
    </location>
</feature>
<evidence type="ECO:0000313" key="7">
    <source>
        <dbReference type="EMBL" id="PLR16562.1"/>
    </source>
</evidence>
<dbReference type="RefSeq" id="WP_101713057.1">
    <property type="nucleotide sequence ID" value="NZ_CP026100.1"/>
</dbReference>
<protein>
    <submittedName>
        <fullName evidence="7">Patatin</fullName>
    </submittedName>
</protein>
<dbReference type="PROSITE" id="PS51257">
    <property type="entry name" value="PROKAR_LIPOPROTEIN"/>
    <property type="match status" value="1"/>
</dbReference>
<keyword evidence="4" id="KW-0732">Signal</keyword>
<feature type="signal peptide" evidence="4">
    <location>
        <begin position="1"/>
        <end position="21"/>
    </location>
</feature>